<dbReference type="AlphaFoldDB" id="A0A2S9PMM0"/>
<accession>A0A2S9PMM0</accession>
<name>A0A2S9PMM0_9ACTN</name>
<proteinExistence type="predicted"/>
<sequence>RPPRARQILAAVRASGGTFLTVTDDQIRAAQRDLAARGLYVEPTGTACWAATLATPRPGATVVPLCGAGAKTGPAT</sequence>
<dbReference type="GO" id="GO:1901605">
    <property type="term" value="P:alpha-amino acid metabolic process"/>
    <property type="evidence" value="ECO:0007669"/>
    <property type="project" value="UniProtKB-ARBA"/>
</dbReference>
<feature type="non-terminal residue" evidence="1">
    <location>
        <position position="1"/>
    </location>
</feature>
<dbReference type="Proteomes" id="UP000239322">
    <property type="component" value="Unassembled WGS sequence"/>
</dbReference>
<organism evidence="1 2">
    <name type="scientific">Streptomyces solincola</name>
    <dbReference type="NCBI Taxonomy" id="2100817"/>
    <lineage>
        <taxon>Bacteria</taxon>
        <taxon>Bacillati</taxon>
        <taxon>Actinomycetota</taxon>
        <taxon>Actinomycetes</taxon>
        <taxon>Kitasatosporales</taxon>
        <taxon>Streptomycetaceae</taxon>
        <taxon>Streptomyces</taxon>
    </lineage>
</organism>
<evidence type="ECO:0000313" key="1">
    <source>
        <dbReference type="EMBL" id="PRH75664.1"/>
    </source>
</evidence>
<protein>
    <submittedName>
        <fullName evidence="1">Threonine synthase</fullName>
    </submittedName>
</protein>
<dbReference type="OrthoDB" id="9778118at2"/>
<evidence type="ECO:0000313" key="2">
    <source>
        <dbReference type="Proteomes" id="UP000239322"/>
    </source>
</evidence>
<dbReference type="SUPFAM" id="SSF53686">
    <property type="entry name" value="Tryptophan synthase beta subunit-like PLP-dependent enzymes"/>
    <property type="match status" value="1"/>
</dbReference>
<reference evidence="1 2" key="1">
    <citation type="submission" date="2018-03" db="EMBL/GenBank/DDBJ databases">
        <title>Novel Streptomyces sp. from soil.</title>
        <authorList>
            <person name="Tan G.Y.A."/>
            <person name="Lee Z.Y."/>
        </authorList>
    </citation>
    <scope>NUCLEOTIDE SEQUENCE [LARGE SCALE GENOMIC DNA]</scope>
    <source>
        <strain evidence="1 2">ST5x</strain>
    </source>
</reference>
<keyword evidence="2" id="KW-1185">Reference proteome</keyword>
<comment type="caution">
    <text evidence="1">The sequence shown here is derived from an EMBL/GenBank/DDBJ whole genome shotgun (WGS) entry which is preliminary data.</text>
</comment>
<dbReference type="EMBL" id="PVLV01000734">
    <property type="protein sequence ID" value="PRH75664.1"/>
    <property type="molecule type" value="Genomic_DNA"/>
</dbReference>
<dbReference type="InterPro" id="IPR036052">
    <property type="entry name" value="TrpB-like_PALP_sf"/>
</dbReference>
<gene>
    <name evidence="1" type="ORF">C6N75_29760</name>
</gene>
<dbReference type="Gene3D" id="3.40.50.1100">
    <property type="match status" value="1"/>
</dbReference>